<dbReference type="VEuPathDB" id="FungiDB:DIURU_003146"/>
<sequence>MNLGGILNNDSPPADEASRPHQERSASEASTASVHQRNSITNILNGDDGDAPAAAAAAAAAPPAPASTETTASKEPATAPTNTTAPATNSAPSASSSAPGASASGDPIDSGLAKIAQLKGKTRPRRYSTPPVWAQEWVPHVRDEAPVSSGPQLGSILSDKRVFDYNRTQSVDLECSISGVIPAQSVVRTIAEWIFANFRDISPQNRPFVELEVKFGTITDKRTSNRISIDVATDCVYTNHSEVYFEMEVAEPAFKEVQRYLGELESKYQESGRGDRNRPRRKFSHLETDITDSFYQVERPKEPTKSIRVSKDNSLSPARYSAIEKQRISDLFVHCPSSMYDLRLSLALEFPVPEQNIEAIISKGTPVLQREKKRSSWTHAPTVSRIDLTRVSIPKDSRGQSGRKVVEYTSNYEIEQEIDTNEVFLAMDKFKAGEDAFRFEELVEIFLNNARVLNSVVTKIAR</sequence>
<keyword evidence="5 8" id="KW-0378">Hydrolase</keyword>
<comment type="subcellular location">
    <subcellularLocation>
        <location evidence="2 8">Nucleus</location>
    </subcellularLocation>
</comment>
<evidence type="ECO:0000313" key="11">
    <source>
        <dbReference type="EMBL" id="KAA8901618.1"/>
    </source>
</evidence>
<dbReference type="Gene3D" id="3.20.100.10">
    <property type="entry name" value="mRNA triphosphatase Cet1-like"/>
    <property type="match status" value="1"/>
</dbReference>
<comment type="catalytic activity">
    <reaction evidence="7">
        <text>a 5'-end triphospho-ribonucleoside in mRNA + H2O = a 5'-end diphospho-ribonucleoside in mRNA + phosphate + H(+)</text>
        <dbReference type="Rhea" id="RHEA:67004"/>
        <dbReference type="Rhea" id="RHEA-COMP:17164"/>
        <dbReference type="Rhea" id="RHEA-COMP:17165"/>
        <dbReference type="ChEBI" id="CHEBI:15377"/>
        <dbReference type="ChEBI" id="CHEBI:15378"/>
        <dbReference type="ChEBI" id="CHEBI:43474"/>
        <dbReference type="ChEBI" id="CHEBI:167616"/>
        <dbReference type="ChEBI" id="CHEBI:167618"/>
        <dbReference type="EC" id="3.6.1.74"/>
    </reaction>
    <physiologicalReaction direction="left-to-right" evidence="7">
        <dbReference type="Rhea" id="RHEA:67005"/>
    </physiologicalReaction>
</comment>
<dbReference type="GO" id="GO:0031533">
    <property type="term" value="C:mRNA capping enzyme complex"/>
    <property type="evidence" value="ECO:0007669"/>
    <property type="project" value="UniProtKB-UniRule"/>
</dbReference>
<keyword evidence="6 8" id="KW-0539">Nucleus</keyword>
<evidence type="ECO:0000256" key="6">
    <source>
        <dbReference type="ARBA" id="ARBA00023242"/>
    </source>
</evidence>
<evidence type="ECO:0000313" key="12">
    <source>
        <dbReference type="Proteomes" id="UP000449547"/>
    </source>
</evidence>
<dbReference type="InterPro" id="IPR004206">
    <property type="entry name" value="mRNA_triPase_Cet1"/>
</dbReference>
<comment type="cofactor">
    <cofactor evidence="1 8">
        <name>Mg(2+)</name>
        <dbReference type="ChEBI" id="CHEBI:18420"/>
    </cofactor>
</comment>
<keyword evidence="8" id="KW-0506">mRNA capping</keyword>
<keyword evidence="4 8" id="KW-0507">mRNA processing</keyword>
<dbReference type="EC" id="3.6.1.74" evidence="8"/>
<dbReference type="PANTHER" id="PTHR28118">
    <property type="entry name" value="POLYNUCLEOTIDE 5'-TRIPHOSPHATASE-RELATED"/>
    <property type="match status" value="1"/>
</dbReference>
<dbReference type="RefSeq" id="XP_034012055.1">
    <property type="nucleotide sequence ID" value="XM_034155876.1"/>
</dbReference>
<dbReference type="InterPro" id="IPR033469">
    <property type="entry name" value="CYTH-like_dom_sf"/>
</dbReference>
<evidence type="ECO:0000256" key="8">
    <source>
        <dbReference type="RuleBase" id="RU367053"/>
    </source>
</evidence>
<dbReference type="CDD" id="cd07470">
    <property type="entry name" value="CYTH-like_mRNA_RTPase"/>
    <property type="match status" value="1"/>
</dbReference>
<evidence type="ECO:0000256" key="5">
    <source>
        <dbReference type="ARBA" id="ARBA00022801"/>
    </source>
</evidence>
<evidence type="ECO:0000256" key="7">
    <source>
        <dbReference type="ARBA" id="ARBA00047740"/>
    </source>
</evidence>
<dbReference type="InterPro" id="IPR040343">
    <property type="entry name" value="Cet1/Ctl1"/>
</dbReference>
<dbReference type="InterPro" id="IPR037009">
    <property type="entry name" value="mRNA_triPase_Cet1_sf"/>
</dbReference>
<comment type="similarity">
    <text evidence="3 8">Belongs to the fungal TPase family.</text>
</comment>
<reference evidence="11 12" key="1">
    <citation type="submission" date="2019-07" db="EMBL/GenBank/DDBJ databases">
        <title>Genome assembly of two rare yeast pathogens: Diutina rugosa and Trichomonascus ciferrii.</title>
        <authorList>
            <person name="Mixao V."/>
            <person name="Saus E."/>
            <person name="Hansen A."/>
            <person name="Lass-Flor C."/>
            <person name="Gabaldon T."/>
        </authorList>
    </citation>
    <scope>NUCLEOTIDE SEQUENCE [LARGE SCALE GENOMIC DNA]</scope>
    <source>
        <strain evidence="11 12">CBS 613</strain>
    </source>
</reference>
<feature type="compositionally biased region" description="Low complexity" evidence="9">
    <location>
        <begin position="76"/>
        <end position="105"/>
    </location>
</feature>
<evidence type="ECO:0000256" key="9">
    <source>
        <dbReference type="SAM" id="MobiDB-lite"/>
    </source>
</evidence>
<name>A0A642UMD4_DIURU</name>
<dbReference type="GO" id="GO:0006370">
    <property type="term" value="P:7-methylguanosine mRNA capping"/>
    <property type="evidence" value="ECO:0007669"/>
    <property type="project" value="UniProtKB-UniRule"/>
</dbReference>
<feature type="region of interest" description="Disordered" evidence="9">
    <location>
        <begin position="1"/>
        <end position="109"/>
    </location>
</feature>
<evidence type="ECO:0000256" key="4">
    <source>
        <dbReference type="ARBA" id="ARBA00022664"/>
    </source>
</evidence>
<feature type="compositionally biased region" description="Basic and acidic residues" evidence="9">
    <location>
        <begin position="16"/>
        <end position="26"/>
    </location>
</feature>
<dbReference type="OMA" id="DWVYATI"/>
<proteinExistence type="inferred from homology"/>
<evidence type="ECO:0000256" key="3">
    <source>
        <dbReference type="ARBA" id="ARBA00006345"/>
    </source>
</evidence>
<organism evidence="11 12">
    <name type="scientific">Diutina rugosa</name>
    <name type="common">Yeast</name>
    <name type="synonym">Candida rugosa</name>
    <dbReference type="NCBI Taxonomy" id="5481"/>
    <lineage>
        <taxon>Eukaryota</taxon>
        <taxon>Fungi</taxon>
        <taxon>Dikarya</taxon>
        <taxon>Ascomycota</taxon>
        <taxon>Saccharomycotina</taxon>
        <taxon>Pichiomycetes</taxon>
        <taxon>Debaryomycetaceae</taxon>
        <taxon>Diutina</taxon>
    </lineage>
</organism>
<dbReference type="PANTHER" id="PTHR28118:SF1">
    <property type="entry name" value="POLYNUCLEOTIDE 5'-TRIPHOSPHATASE CTL1-RELATED"/>
    <property type="match status" value="1"/>
</dbReference>
<dbReference type="SUPFAM" id="SSF55154">
    <property type="entry name" value="CYTH-like phosphatases"/>
    <property type="match status" value="1"/>
</dbReference>
<keyword evidence="12" id="KW-1185">Reference proteome</keyword>
<feature type="compositionally biased region" description="Low complexity" evidence="9">
    <location>
        <begin position="51"/>
        <end position="61"/>
    </location>
</feature>
<evidence type="ECO:0000256" key="2">
    <source>
        <dbReference type="ARBA" id="ARBA00004123"/>
    </source>
</evidence>
<dbReference type="Proteomes" id="UP000449547">
    <property type="component" value="Unassembled WGS sequence"/>
</dbReference>
<evidence type="ECO:0000256" key="1">
    <source>
        <dbReference type="ARBA" id="ARBA00001946"/>
    </source>
</evidence>
<dbReference type="GO" id="GO:0004651">
    <property type="term" value="F:polynucleotide 5'-phosphatase activity"/>
    <property type="evidence" value="ECO:0007669"/>
    <property type="project" value="UniProtKB-UniRule"/>
</dbReference>
<feature type="compositionally biased region" description="Polar residues" evidence="9">
    <location>
        <begin position="27"/>
        <end position="44"/>
    </location>
</feature>
<comment type="subunit">
    <text evidence="8">Heterodimer. The mRNA-capping enzyme is composed of two separate chains alpha and beta, respectively a mRNA guanylyltransferase and an mRNA 5'-triphosphate monophosphatase.</text>
</comment>
<dbReference type="GO" id="GO:0140818">
    <property type="term" value="F:mRNA 5'-triphosphate monophosphatase activity"/>
    <property type="evidence" value="ECO:0007669"/>
    <property type="project" value="UniProtKB-EC"/>
</dbReference>
<evidence type="ECO:0000259" key="10">
    <source>
        <dbReference type="Pfam" id="PF02940"/>
    </source>
</evidence>
<gene>
    <name evidence="11" type="ORF">DIURU_003146</name>
</gene>
<dbReference type="OrthoDB" id="272147at2759"/>
<dbReference type="GeneID" id="54781797"/>
<protein>
    <recommendedName>
        <fullName evidence="8">mRNA-capping enzyme subunit beta</fullName>
        <ecNumber evidence="8">3.6.1.74</ecNumber>
    </recommendedName>
    <alternativeName>
        <fullName evidence="8">mRNA 5'-phosphatase</fullName>
    </alternativeName>
    <alternativeName>
        <fullName evidence="8">mRNA 5'-triphosphate monophosphatase</fullName>
    </alternativeName>
</protein>
<dbReference type="EMBL" id="SWFT01000101">
    <property type="protein sequence ID" value="KAA8901618.1"/>
    <property type="molecule type" value="Genomic_DNA"/>
</dbReference>
<dbReference type="AlphaFoldDB" id="A0A642UMD4"/>
<accession>A0A642UMD4</accession>
<dbReference type="Pfam" id="PF02940">
    <property type="entry name" value="mRNA_triPase"/>
    <property type="match status" value="1"/>
</dbReference>
<comment type="caution">
    <text evidence="11">The sequence shown here is derived from an EMBL/GenBank/DDBJ whole genome shotgun (WGS) entry which is preliminary data.</text>
</comment>
<feature type="domain" description="mRNA triphosphatase Cet1-like" evidence="10">
    <location>
        <begin position="184"/>
        <end position="418"/>
    </location>
</feature>
<comment type="function">
    <text evidence="8">First step of mRNA capping. Converts the 5'-triphosphate end of a nascent mRNA chain into a diphosphate end.</text>
</comment>